<evidence type="ECO:0000313" key="1">
    <source>
        <dbReference type="EMBL" id="ROP32996.1"/>
    </source>
</evidence>
<accession>A0A3N1GS95</accession>
<dbReference type="AlphaFoldDB" id="A0A3N1GS95"/>
<sequence>MAALIREDRVSPEMAAPIREGRVGPLSNITPGRRSRWGASAYRDSPVSRLYSFVPVLN</sequence>
<dbReference type="Proteomes" id="UP000271683">
    <property type="component" value="Unassembled WGS sequence"/>
</dbReference>
<protein>
    <submittedName>
        <fullName evidence="1">Uncharacterized protein</fullName>
    </submittedName>
</protein>
<gene>
    <name evidence="1" type="ORF">EDD30_5957</name>
</gene>
<proteinExistence type="predicted"/>
<comment type="caution">
    <text evidence="1">The sequence shown here is derived from an EMBL/GenBank/DDBJ whole genome shotgun (WGS) entry which is preliminary data.</text>
</comment>
<name>A0A3N1GS95_9ACTN</name>
<dbReference type="EMBL" id="RJKL01000001">
    <property type="protein sequence ID" value="ROP32996.1"/>
    <property type="molecule type" value="Genomic_DNA"/>
</dbReference>
<organism evidence="1 2">
    <name type="scientific">Couchioplanes caeruleus</name>
    <dbReference type="NCBI Taxonomy" id="56438"/>
    <lineage>
        <taxon>Bacteria</taxon>
        <taxon>Bacillati</taxon>
        <taxon>Actinomycetota</taxon>
        <taxon>Actinomycetes</taxon>
        <taxon>Micromonosporales</taxon>
        <taxon>Micromonosporaceae</taxon>
        <taxon>Couchioplanes</taxon>
    </lineage>
</organism>
<reference evidence="1 2" key="1">
    <citation type="submission" date="2018-11" db="EMBL/GenBank/DDBJ databases">
        <title>Sequencing the genomes of 1000 actinobacteria strains.</title>
        <authorList>
            <person name="Klenk H.-P."/>
        </authorList>
    </citation>
    <scope>NUCLEOTIDE SEQUENCE [LARGE SCALE GENOMIC DNA]</scope>
    <source>
        <strain evidence="1 2">DSM 43634</strain>
    </source>
</reference>
<evidence type="ECO:0000313" key="2">
    <source>
        <dbReference type="Proteomes" id="UP000271683"/>
    </source>
</evidence>